<evidence type="ECO:0000313" key="2">
    <source>
        <dbReference type="EMBL" id="RBP09742.1"/>
    </source>
</evidence>
<keyword evidence="1" id="KW-0472">Membrane</keyword>
<dbReference type="InterPro" id="IPR025333">
    <property type="entry name" value="DUF4239"/>
</dbReference>
<feature type="transmembrane region" description="Helical" evidence="1">
    <location>
        <begin position="208"/>
        <end position="228"/>
    </location>
</feature>
<dbReference type="OrthoDB" id="4760162at2"/>
<reference evidence="2 3" key="1">
    <citation type="submission" date="2018-06" db="EMBL/GenBank/DDBJ databases">
        <title>Genomic Encyclopedia of Type Strains, Phase IV (KMG-IV): sequencing the most valuable type-strain genomes for metagenomic binning, comparative biology and taxonomic classification.</title>
        <authorList>
            <person name="Goeker M."/>
        </authorList>
    </citation>
    <scope>NUCLEOTIDE SEQUENCE [LARGE SCALE GENOMIC DNA]</scope>
    <source>
        <strain evidence="2 3">DSM 24875</strain>
    </source>
</reference>
<feature type="transmembrane region" description="Helical" evidence="1">
    <location>
        <begin position="43"/>
        <end position="67"/>
    </location>
</feature>
<gene>
    <name evidence="2" type="ORF">DFR50_12188</name>
</gene>
<dbReference type="RefSeq" id="WP_113890747.1">
    <property type="nucleotide sequence ID" value="NZ_QNRK01000021.1"/>
</dbReference>
<name>A0A366F511_9HYPH</name>
<evidence type="ECO:0000313" key="3">
    <source>
        <dbReference type="Proteomes" id="UP000253529"/>
    </source>
</evidence>
<dbReference type="Proteomes" id="UP000253529">
    <property type="component" value="Unassembled WGS sequence"/>
</dbReference>
<accession>A0A366F511</accession>
<keyword evidence="3" id="KW-1185">Reference proteome</keyword>
<proteinExistence type="predicted"/>
<dbReference type="EMBL" id="QNRK01000021">
    <property type="protein sequence ID" value="RBP09742.1"/>
    <property type="molecule type" value="Genomic_DNA"/>
</dbReference>
<feature type="transmembrane region" description="Helical" evidence="1">
    <location>
        <begin position="182"/>
        <end position="202"/>
    </location>
</feature>
<keyword evidence="1" id="KW-0812">Transmembrane</keyword>
<evidence type="ECO:0000256" key="1">
    <source>
        <dbReference type="SAM" id="Phobius"/>
    </source>
</evidence>
<dbReference type="AlphaFoldDB" id="A0A366F511"/>
<comment type="caution">
    <text evidence="2">The sequence shown here is derived from an EMBL/GenBank/DDBJ whole genome shotgun (WGS) entry which is preliminary data.</text>
</comment>
<organism evidence="2 3">
    <name type="scientific">Roseiarcus fermentans</name>
    <dbReference type="NCBI Taxonomy" id="1473586"/>
    <lineage>
        <taxon>Bacteria</taxon>
        <taxon>Pseudomonadati</taxon>
        <taxon>Pseudomonadota</taxon>
        <taxon>Alphaproteobacteria</taxon>
        <taxon>Hyphomicrobiales</taxon>
        <taxon>Roseiarcaceae</taxon>
        <taxon>Roseiarcus</taxon>
    </lineage>
</organism>
<sequence length="263" mass="27517">MNSLILAVIVFVGVFAGGAVGVGLQRALPEGYTTGGARDMIGAVSGLITLLLALVLGLLIWTAFGVYSGEKTAIQTLALSGMKYDEALRDYGPEAAEGRRLLREGLARSVDEIWNDGDDSDFIIKNYTHVMNGLKAREGYLKTLQPTSDAQIAAKAAAGQAAIAMGQTRTQLALSLVDPINYPLLAVVVVWATILFCAYGLMAKGHPMTYIALAFGAVAIASAIYVIADLSSPYSGLFQVSPSPITDVLAAVEAATKPPGGHQ</sequence>
<dbReference type="Pfam" id="PF14023">
    <property type="entry name" value="Bestrophin-like"/>
    <property type="match status" value="1"/>
</dbReference>
<keyword evidence="1" id="KW-1133">Transmembrane helix</keyword>
<protein>
    <submittedName>
        <fullName evidence="2">Uncharacterized protein DUF4239</fullName>
    </submittedName>
</protein>